<dbReference type="CDD" id="cd01127">
    <property type="entry name" value="TrwB_TraG_TraD_VirD4"/>
    <property type="match status" value="1"/>
</dbReference>
<dbReference type="AlphaFoldDB" id="A0A0B4DDA2"/>
<proteinExistence type="predicted"/>
<feature type="compositionally biased region" description="Gly residues" evidence="1">
    <location>
        <begin position="553"/>
        <end position="570"/>
    </location>
</feature>
<dbReference type="Proteomes" id="UP000031196">
    <property type="component" value="Unassembled WGS sequence"/>
</dbReference>
<feature type="compositionally biased region" description="Basic residues" evidence="1">
    <location>
        <begin position="530"/>
        <end position="541"/>
    </location>
</feature>
<dbReference type="InterPro" id="IPR033186">
    <property type="entry name" value="HerA_C"/>
</dbReference>
<name>A0A0B4DDA2_PSEPS</name>
<feature type="domain" description="Helicase HerA-like C-terminal" evidence="2">
    <location>
        <begin position="36"/>
        <end position="456"/>
    </location>
</feature>
<evidence type="ECO:0000256" key="1">
    <source>
        <dbReference type="SAM" id="MobiDB-lite"/>
    </source>
</evidence>
<dbReference type="Gene3D" id="3.40.50.300">
    <property type="entry name" value="P-loop containing nucleotide triphosphate hydrolases"/>
    <property type="match status" value="2"/>
</dbReference>
<dbReference type="SUPFAM" id="SSF52540">
    <property type="entry name" value="P-loop containing nucleoside triphosphate hydrolases"/>
    <property type="match status" value="1"/>
</dbReference>
<dbReference type="EMBL" id="JWTB01000049">
    <property type="protein sequence ID" value="KIC62290.1"/>
    <property type="molecule type" value="Genomic_DNA"/>
</dbReference>
<dbReference type="PANTHER" id="PTHR30121:SF6">
    <property type="entry name" value="SLR6007 PROTEIN"/>
    <property type="match status" value="1"/>
</dbReference>
<accession>A0A0B4DDA2</accession>
<protein>
    <submittedName>
        <fullName evidence="3">ATPase</fullName>
    </submittedName>
</protein>
<dbReference type="OrthoDB" id="9758751at2"/>
<dbReference type="RefSeq" id="WP_043456173.1">
    <property type="nucleotide sequence ID" value="NZ_JWTB01000049.1"/>
</dbReference>
<comment type="caution">
    <text evidence="3">The sequence shown here is derived from an EMBL/GenBank/DDBJ whole genome shotgun (WGS) entry which is preliminary data.</text>
</comment>
<evidence type="ECO:0000313" key="3">
    <source>
        <dbReference type="EMBL" id="KIC62290.1"/>
    </source>
</evidence>
<organism evidence="3 4">
    <name type="scientific">Pseudarthrobacter phenanthrenivorans</name>
    <name type="common">Arthrobacter phenanthrenivorans</name>
    <dbReference type="NCBI Taxonomy" id="361575"/>
    <lineage>
        <taxon>Bacteria</taxon>
        <taxon>Bacillati</taxon>
        <taxon>Actinomycetota</taxon>
        <taxon>Actinomycetes</taxon>
        <taxon>Micrococcales</taxon>
        <taxon>Micrococcaceae</taxon>
        <taxon>Pseudarthrobacter</taxon>
    </lineage>
</organism>
<sequence>MASKTTAEKLATIQKGYTLEGPTIELGAAIIDGELHKDAPVRLPLAMMNRHGLVAGATGTGKTVTLHMMAEQLSTAGVPVFLADIKGDLSGLATAAVGSDKLKARTDSIGQAWQGKTFPVEFLALGGDGNGVPVRATVTSFGPILLSRIMELNDTQESSLQLVFYFADKNGLELIDLKDLRAVIQFLTSDEGKDQLEELGGLSKATAGVILREIVTLEAQGLEKFFGEPEFDTAELLRTAPDGRGVITCLELPTLQTKPMLFSTFLMWLLADLFEDLPEAGDLDKPKLVFFLDEAHLLFNGASKAFLEAITTTVRLIRSKGVGIFFVTQTPKDVPADVLGQLANRVQHALRAFTPEDAKALKATVSTFPVSDYDLEETLTSAGIGEAVITVMNEKGAPTPVALTRLRAPESLMGPSDEALVRSTVADSALLGKYGIAMDNPSAYEKLTGKAAASTGPAAPGPSPAAPAAPAGYDVDAEARRIEEEILGRPSSRPPQASVPAPLDPEPQYPEPAYPEPRSDEPPSGGPRAPKSRSKAPRAPRSRQAEPQPQAGGMMGDLGGVLGGALGGGLKSMARSMGTQLGRELLRGVFGTSSRRRRR</sequence>
<feature type="compositionally biased region" description="Pro residues" evidence="1">
    <location>
        <begin position="502"/>
        <end position="515"/>
    </location>
</feature>
<dbReference type="Pfam" id="PF05872">
    <property type="entry name" value="HerA_C"/>
    <property type="match status" value="1"/>
</dbReference>
<evidence type="ECO:0000259" key="2">
    <source>
        <dbReference type="Pfam" id="PF05872"/>
    </source>
</evidence>
<reference evidence="3 4" key="1">
    <citation type="submission" date="2014-12" db="EMBL/GenBank/DDBJ databases">
        <title>Genome sequencing of Arthrobacter phenanthrenivorans SWC37.</title>
        <authorList>
            <person name="Tan P.W."/>
            <person name="Chan K.-G."/>
        </authorList>
    </citation>
    <scope>NUCLEOTIDE SEQUENCE [LARGE SCALE GENOMIC DNA]</scope>
    <source>
        <strain evidence="3 4">SWC37</strain>
    </source>
</reference>
<feature type="region of interest" description="Disordered" evidence="1">
    <location>
        <begin position="452"/>
        <end position="472"/>
    </location>
</feature>
<dbReference type="InterPro" id="IPR027417">
    <property type="entry name" value="P-loop_NTPase"/>
</dbReference>
<evidence type="ECO:0000313" key="4">
    <source>
        <dbReference type="Proteomes" id="UP000031196"/>
    </source>
</evidence>
<gene>
    <name evidence="3" type="ORF">RM50_19735</name>
</gene>
<dbReference type="InterPro" id="IPR051162">
    <property type="entry name" value="T4SS_component"/>
</dbReference>
<feature type="region of interest" description="Disordered" evidence="1">
    <location>
        <begin position="485"/>
        <end position="599"/>
    </location>
</feature>
<dbReference type="PANTHER" id="PTHR30121">
    <property type="entry name" value="UNCHARACTERIZED PROTEIN YJGR-RELATED"/>
    <property type="match status" value="1"/>
</dbReference>